<feature type="transmembrane region" description="Helical" evidence="1">
    <location>
        <begin position="134"/>
        <end position="154"/>
    </location>
</feature>
<accession>A0A4P9XRL3</accession>
<keyword evidence="1" id="KW-0472">Membrane</keyword>
<protein>
    <submittedName>
        <fullName evidence="2">Uncharacterized protein</fullName>
    </submittedName>
</protein>
<feature type="transmembrane region" description="Helical" evidence="1">
    <location>
        <begin position="194"/>
        <end position="212"/>
    </location>
</feature>
<reference evidence="3" key="1">
    <citation type="journal article" date="2018" name="Nat. Microbiol.">
        <title>Leveraging single-cell genomics to expand the fungal tree of life.</title>
        <authorList>
            <person name="Ahrendt S.R."/>
            <person name="Quandt C.A."/>
            <person name="Ciobanu D."/>
            <person name="Clum A."/>
            <person name="Salamov A."/>
            <person name="Andreopoulos B."/>
            <person name="Cheng J.F."/>
            <person name="Woyke T."/>
            <person name="Pelin A."/>
            <person name="Henrissat B."/>
            <person name="Reynolds N.K."/>
            <person name="Benny G.L."/>
            <person name="Smith M.E."/>
            <person name="James T.Y."/>
            <person name="Grigoriev I.V."/>
        </authorList>
    </citation>
    <scope>NUCLEOTIDE SEQUENCE [LARGE SCALE GENOMIC DNA]</scope>
    <source>
        <strain evidence="3">RSA 1356</strain>
    </source>
</reference>
<feature type="transmembrane region" description="Helical" evidence="1">
    <location>
        <begin position="87"/>
        <end position="108"/>
    </location>
</feature>
<gene>
    <name evidence="2" type="ORF">THASP1DRAFT_15235</name>
</gene>
<sequence>MLGTKIILTYHLVFITAQIFQLILCADAVFRQDTIQIIGLAVFNFMLLGYSAVQLSQTGEALNSSTKGLGLAADQIDGLHTSKGCEIAIIVILAFFSFTFAFQAWHLFQEFGWRIYKKIGADLNMRRMYQVHQVFVTVLKFDVFLFIAFAAQFWSVLNEAKDTNAVIVHSIVSVGGSVLMLAIGFWATYNESSVGIGAFVLGVLGTMGYLVYRMVALYAPAYVKRGAECTPGMEPKDCDRFLGSRIFLTFFIAATLIMGLITLAITYRVYRNFGKGLRYRCKSWHGRCNV</sequence>
<dbReference type="InterPro" id="IPR040410">
    <property type="entry name" value="UPF0658_Golgi"/>
</dbReference>
<evidence type="ECO:0000313" key="2">
    <source>
        <dbReference type="EMBL" id="RKP08733.1"/>
    </source>
</evidence>
<dbReference type="PANTHER" id="PTHR34391:SF1">
    <property type="entry name" value="UPF0658 GOLGI APPARATUS MEMBRANE PROTEIN C1952.10C-RELATED"/>
    <property type="match status" value="1"/>
</dbReference>
<feature type="transmembrane region" description="Helical" evidence="1">
    <location>
        <begin position="166"/>
        <end position="187"/>
    </location>
</feature>
<name>A0A4P9XRL3_9FUNG</name>
<proteinExistence type="predicted"/>
<dbReference type="Proteomes" id="UP000271241">
    <property type="component" value="Unassembled WGS sequence"/>
</dbReference>
<feature type="transmembrane region" description="Helical" evidence="1">
    <location>
        <begin position="6"/>
        <end position="30"/>
    </location>
</feature>
<dbReference type="EMBL" id="KZ992574">
    <property type="protein sequence ID" value="RKP08733.1"/>
    <property type="molecule type" value="Genomic_DNA"/>
</dbReference>
<dbReference type="OrthoDB" id="2448307at2759"/>
<dbReference type="GO" id="GO:0005794">
    <property type="term" value="C:Golgi apparatus"/>
    <property type="evidence" value="ECO:0007669"/>
    <property type="project" value="TreeGrafter"/>
</dbReference>
<evidence type="ECO:0000313" key="3">
    <source>
        <dbReference type="Proteomes" id="UP000271241"/>
    </source>
</evidence>
<keyword evidence="3" id="KW-1185">Reference proteome</keyword>
<organism evidence="2 3">
    <name type="scientific">Thamnocephalis sphaerospora</name>
    <dbReference type="NCBI Taxonomy" id="78915"/>
    <lineage>
        <taxon>Eukaryota</taxon>
        <taxon>Fungi</taxon>
        <taxon>Fungi incertae sedis</taxon>
        <taxon>Zoopagomycota</taxon>
        <taxon>Zoopagomycotina</taxon>
        <taxon>Zoopagomycetes</taxon>
        <taxon>Zoopagales</taxon>
        <taxon>Sigmoideomycetaceae</taxon>
        <taxon>Thamnocephalis</taxon>
    </lineage>
</organism>
<feature type="transmembrane region" description="Helical" evidence="1">
    <location>
        <begin position="246"/>
        <end position="270"/>
    </location>
</feature>
<feature type="transmembrane region" description="Helical" evidence="1">
    <location>
        <begin position="37"/>
        <end position="55"/>
    </location>
</feature>
<keyword evidence="1" id="KW-1133">Transmembrane helix</keyword>
<evidence type="ECO:0000256" key="1">
    <source>
        <dbReference type="SAM" id="Phobius"/>
    </source>
</evidence>
<dbReference type="AlphaFoldDB" id="A0A4P9XRL3"/>
<keyword evidence="1" id="KW-0812">Transmembrane</keyword>
<dbReference type="PANTHER" id="PTHR34391">
    <property type="entry name" value="UPF0658 GOLGI APPARATUS MEMBRANE PROTEIN C1952.10C-RELATED"/>
    <property type="match status" value="1"/>
</dbReference>